<reference evidence="11 12" key="1">
    <citation type="journal article" date="2008" name="Nature">
        <title>The genome of the model beetle and pest Tribolium castaneum.</title>
        <authorList>
            <consortium name="Tribolium Genome Sequencing Consortium"/>
            <person name="Richards S."/>
            <person name="Gibbs R.A."/>
            <person name="Weinstock G.M."/>
            <person name="Brown S.J."/>
            <person name="Denell R."/>
            <person name="Beeman R.W."/>
            <person name="Gibbs R."/>
            <person name="Beeman R.W."/>
            <person name="Brown S.J."/>
            <person name="Bucher G."/>
            <person name="Friedrich M."/>
            <person name="Grimmelikhuijzen C.J."/>
            <person name="Klingler M."/>
            <person name="Lorenzen M."/>
            <person name="Richards S."/>
            <person name="Roth S."/>
            <person name="Schroder R."/>
            <person name="Tautz D."/>
            <person name="Zdobnov E.M."/>
            <person name="Muzny D."/>
            <person name="Gibbs R.A."/>
            <person name="Weinstock G.M."/>
            <person name="Attaway T."/>
            <person name="Bell S."/>
            <person name="Buhay C.J."/>
            <person name="Chandrabose M.N."/>
            <person name="Chavez D."/>
            <person name="Clerk-Blankenburg K.P."/>
            <person name="Cree A."/>
            <person name="Dao M."/>
            <person name="Davis C."/>
            <person name="Chacko J."/>
            <person name="Dinh H."/>
            <person name="Dugan-Rocha S."/>
            <person name="Fowler G."/>
            <person name="Garner T.T."/>
            <person name="Garnes J."/>
            <person name="Gnirke A."/>
            <person name="Hawes A."/>
            <person name="Hernandez J."/>
            <person name="Hines S."/>
            <person name="Holder M."/>
            <person name="Hume J."/>
            <person name="Jhangiani S.N."/>
            <person name="Joshi V."/>
            <person name="Khan Z.M."/>
            <person name="Jackson L."/>
            <person name="Kovar C."/>
            <person name="Kowis A."/>
            <person name="Lee S."/>
            <person name="Lewis L.R."/>
            <person name="Margolis J."/>
            <person name="Morgan M."/>
            <person name="Nazareth L.V."/>
            <person name="Nguyen N."/>
            <person name="Okwuonu G."/>
            <person name="Parker D."/>
            <person name="Richards S."/>
            <person name="Ruiz S.J."/>
            <person name="Santibanez J."/>
            <person name="Savard J."/>
            <person name="Scherer S.E."/>
            <person name="Schneider B."/>
            <person name="Sodergren E."/>
            <person name="Tautz D."/>
            <person name="Vattahil S."/>
            <person name="Villasana D."/>
            <person name="White C.S."/>
            <person name="Wright R."/>
            <person name="Park Y."/>
            <person name="Beeman R.W."/>
            <person name="Lord J."/>
            <person name="Oppert B."/>
            <person name="Lorenzen M."/>
            <person name="Brown S."/>
            <person name="Wang L."/>
            <person name="Savard J."/>
            <person name="Tautz D."/>
            <person name="Richards S."/>
            <person name="Weinstock G."/>
            <person name="Gibbs R.A."/>
            <person name="Liu Y."/>
            <person name="Worley K."/>
            <person name="Weinstock G."/>
            <person name="Elsik C.G."/>
            <person name="Reese J.T."/>
            <person name="Elhaik E."/>
            <person name="Landan G."/>
            <person name="Graur D."/>
            <person name="Arensburger P."/>
            <person name="Atkinson P."/>
            <person name="Beeman R.W."/>
            <person name="Beidler J."/>
            <person name="Brown S.J."/>
            <person name="Demuth J.P."/>
            <person name="Drury D.W."/>
            <person name="Du Y.Z."/>
            <person name="Fujiwara H."/>
            <person name="Lorenzen M."/>
            <person name="Maselli V."/>
            <person name="Osanai M."/>
            <person name="Park Y."/>
            <person name="Robertson H.M."/>
            <person name="Tu Z."/>
            <person name="Wang J.J."/>
            <person name="Wang S."/>
            <person name="Richards S."/>
            <person name="Song H."/>
            <person name="Zhang L."/>
            <person name="Sodergren E."/>
            <person name="Werner D."/>
            <person name="Stanke M."/>
            <person name="Morgenstern B."/>
            <person name="Solovyev V."/>
            <person name="Kosarev P."/>
            <person name="Brown G."/>
            <person name="Chen H.C."/>
            <person name="Ermolaeva O."/>
            <person name="Hlavina W."/>
            <person name="Kapustin Y."/>
            <person name="Kiryutin B."/>
            <person name="Kitts P."/>
            <person name="Maglott D."/>
            <person name="Pruitt K."/>
            <person name="Sapojnikov V."/>
            <person name="Souvorov A."/>
            <person name="Mackey A.J."/>
            <person name="Waterhouse R.M."/>
            <person name="Wyder S."/>
            <person name="Zdobnov E.M."/>
            <person name="Zdobnov E.M."/>
            <person name="Wyder S."/>
            <person name="Kriventseva E.V."/>
            <person name="Kadowaki T."/>
            <person name="Bork P."/>
            <person name="Aranda M."/>
            <person name="Bao R."/>
            <person name="Beermann A."/>
            <person name="Berns N."/>
            <person name="Bolognesi R."/>
            <person name="Bonneton F."/>
            <person name="Bopp D."/>
            <person name="Brown S.J."/>
            <person name="Bucher G."/>
            <person name="Butts T."/>
            <person name="Chaumot A."/>
            <person name="Denell R.E."/>
            <person name="Ferrier D.E."/>
            <person name="Friedrich M."/>
            <person name="Gordon C.M."/>
            <person name="Jindra M."/>
            <person name="Klingler M."/>
            <person name="Lan Q."/>
            <person name="Lattorff H.M."/>
            <person name="Laudet V."/>
            <person name="von Levetsow C."/>
            <person name="Liu Z."/>
            <person name="Lutz R."/>
            <person name="Lynch J.A."/>
            <person name="da Fonseca R.N."/>
            <person name="Posnien N."/>
            <person name="Reuter R."/>
            <person name="Roth S."/>
            <person name="Savard J."/>
            <person name="Schinko J.B."/>
            <person name="Schmitt C."/>
            <person name="Schoppmeier M."/>
            <person name="Schroder R."/>
            <person name="Shippy T.D."/>
            <person name="Simonnet F."/>
            <person name="Marques-Souza H."/>
            <person name="Tautz D."/>
            <person name="Tomoyasu Y."/>
            <person name="Trauner J."/>
            <person name="Van der Zee M."/>
            <person name="Vervoort M."/>
            <person name="Wittkopp N."/>
            <person name="Wimmer E.A."/>
            <person name="Yang X."/>
            <person name="Jones A.K."/>
            <person name="Sattelle D.B."/>
            <person name="Ebert P.R."/>
            <person name="Nelson D."/>
            <person name="Scott J.G."/>
            <person name="Beeman R.W."/>
            <person name="Muthukrishnan S."/>
            <person name="Kramer K.J."/>
            <person name="Arakane Y."/>
            <person name="Beeman R.W."/>
            <person name="Zhu Q."/>
            <person name="Hogenkamp D."/>
            <person name="Dixit R."/>
            <person name="Oppert B."/>
            <person name="Jiang H."/>
            <person name="Zou Z."/>
            <person name="Marshall J."/>
            <person name="Elpidina E."/>
            <person name="Vinokurov K."/>
            <person name="Oppert C."/>
            <person name="Zou Z."/>
            <person name="Evans J."/>
            <person name="Lu Z."/>
            <person name="Zhao P."/>
            <person name="Sumathipala N."/>
            <person name="Altincicek B."/>
            <person name="Vilcinskas A."/>
            <person name="Williams M."/>
            <person name="Hultmark D."/>
            <person name="Hetru C."/>
            <person name="Jiang H."/>
            <person name="Grimmelikhuijzen C.J."/>
            <person name="Hauser F."/>
            <person name="Cazzamali G."/>
            <person name="Williamson M."/>
            <person name="Park Y."/>
            <person name="Li B."/>
            <person name="Tanaka Y."/>
            <person name="Predel R."/>
            <person name="Neupert S."/>
            <person name="Schachtner J."/>
            <person name="Verleyen P."/>
            <person name="Raible F."/>
            <person name="Bork P."/>
            <person name="Friedrich M."/>
            <person name="Walden K.K."/>
            <person name="Robertson H.M."/>
            <person name="Angeli S."/>
            <person name="Foret S."/>
            <person name="Bucher G."/>
            <person name="Schuetz S."/>
            <person name="Maleszka R."/>
            <person name="Wimmer E.A."/>
            <person name="Beeman R.W."/>
            <person name="Lorenzen M."/>
            <person name="Tomoyasu Y."/>
            <person name="Miller S.C."/>
            <person name="Grossmann D."/>
            <person name="Bucher G."/>
        </authorList>
    </citation>
    <scope>NUCLEOTIDE SEQUENCE [LARGE SCALE GENOMIC DNA]</scope>
    <source>
        <strain evidence="11 12">Georgia GA2</strain>
    </source>
</reference>
<dbReference type="PANTHER" id="PTHR12176:SF78">
    <property type="entry name" value="EEF1A LYSINE AND N-TERMINAL METHYLTRANSFERASE"/>
    <property type="match status" value="1"/>
</dbReference>
<keyword evidence="12" id="KW-1185">Reference proteome</keyword>
<comment type="catalytic activity">
    <reaction evidence="5">
        <text>N(6)-methyl-L-lysyl-[protein] + S-adenosyl-L-methionine = N(6),N(6)-dimethyl-L-lysyl-[protein] + S-adenosyl-L-homocysteine + H(+)</text>
        <dbReference type="Rhea" id="RHEA:54196"/>
        <dbReference type="Rhea" id="RHEA-COMP:13053"/>
        <dbReference type="Rhea" id="RHEA-COMP:13827"/>
        <dbReference type="ChEBI" id="CHEBI:15378"/>
        <dbReference type="ChEBI" id="CHEBI:57856"/>
        <dbReference type="ChEBI" id="CHEBI:59789"/>
        <dbReference type="ChEBI" id="CHEBI:61929"/>
        <dbReference type="ChEBI" id="CHEBI:61976"/>
    </reaction>
</comment>
<dbReference type="AlphaFoldDB" id="D6WJR4"/>
<evidence type="ECO:0000313" key="12">
    <source>
        <dbReference type="Proteomes" id="UP000007266"/>
    </source>
</evidence>
<dbReference type="PANTHER" id="PTHR12176">
    <property type="entry name" value="SAM-DEPENDENT METHYLTRANSFERASE SUPERFAMILY PROTEIN"/>
    <property type="match status" value="1"/>
</dbReference>
<dbReference type="FunFam" id="3.40.50.150:FF:000462">
    <property type="entry name" value="Methyltransferase-like protein 13"/>
    <property type="match status" value="1"/>
</dbReference>
<dbReference type="InterPro" id="IPR013216">
    <property type="entry name" value="Methyltransf_11"/>
</dbReference>
<name>D6WJR4_TRICA</name>
<dbReference type="KEGG" id="tca:100142264"/>
<evidence type="ECO:0000256" key="6">
    <source>
        <dbReference type="ARBA" id="ARBA00048985"/>
    </source>
</evidence>
<dbReference type="InterPro" id="IPR029063">
    <property type="entry name" value="SAM-dependent_MTases_sf"/>
</dbReference>
<dbReference type="Proteomes" id="UP000007266">
    <property type="component" value="Linkage group 5"/>
</dbReference>
<comment type="function">
    <text evidence="8">Dual methyltransferase. It catalyzes N-terminal methylation of target proteins via its C-terminus. It catalyzes dimethylation on lysine residues of target proteins via its N-terminus.</text>
</comment>
<dbReference type="FunFam" id="3.40.50.150:FF:000110">
    <property type="entry name" value="methyltransferase-like protein 13 isoform X1"/>
    <property type="match status" value="1"/>
</dbReference>
<comment type="similarity">
    <text evidence="1">Belongs to the methyltransferase superfamily.</text>
</comment>
<dbReference type="GO" id="GO:0008757">
    <property type="term" value="F:S-adenosylmethionine-dependent methyltransferase activity"/>
    <property type="evidence" value="ECO:0007669"/>
    <property type="project" value="InterPro"/>
</dbReference>
<protein>
    <recommendedName>
        <fullName evidence="9">eEF1A lysine and N-terminal methyltransferase homolog</fullName>
    </recommendedName>
</protein>
<sequence>MNLLPKLHQEFSQKEYWDTFFKKRGSKAFEWYGEYPELSGHLHKYIKKQDDILITGCGNSTLGRDLYDIGYNNVTNIDISQVVIRQMLSQNEKERPDLKYMQMDALDMSFQDDSFSVVLDKGTLDALMPDDNPETVAKIIKYFNEIHRVLKLTGRYICVSLLQDHILKILLDYFPSNNWMFRIVRCFEAEAKTSENGENSLPVFLVICTKFKTLPRKILELNLTSGDKMERFETTDDISRQIASVQEAAFVCSGLKKSSIEGGEVSLDLCQPGNPCPRFTLHVVETAPSARNSQYAAFIVPQGREAEWLFSTKSGRQHLAKITKTNRLAIVTMHRGHTYGNFEQVQSELGGAVCSLAPSDLKNPKIAYLSLGADVGARTVKHEGTSQFSGPYVVEDVTVDQNKFRRLFYLSSQLVIQSEAKLKTIKTRKGPKEIVDLAHLTCKHHIYMSVATSLACRDKVKGSVVVVGLGGGGLCSFLGKFLPQIRVTAVDIDPEMLEVATKWFGLSQNERLQVVIQDGVKYLEEIAETKQKFEAVLFDVDSKDTAIGLSCPPKQFLEEGVLKNVAEVISDSGFFILNLVLREATLRPAIVETLSGKFQIVVSYRLAEDLNEIFVCANVKLNKDTLKQKLGDASRDINNFFKKHHSNYDDFVEIEEYLSNLKIL</sequence>
<dbReference type="CDD" id="cd02440">
    <property type="entry name" value="AdoMet_MTases"/>
    <property type="match status" value="2"/>
</dbReference>
<dbReference type="PhylomeDB" id="D6WJR4"/>
<evidence type="ECO:0000256" key="5">
    <source>
        <dbReference type="ARBA" id="ARBA00048653"/>
    </source>
</evidence>
<dbReference type="HOGENOM" id="CLU_010025_1_0_1"/>
<keyword evidence="4" id="KW-0511">Multifunctional enzyme</keyword>
<comment type="catalytic activity">
    <reaction evidence="7">
        <text>N-terminal glycyl-L-lysyl-L-glutamyl-[protein] + 3 S-adenosyl-L-methionine = N-terminal N,N,N-trimethyl-glycyl-L-lysyl-L-glutamyl-[protein] + 3 S-adenosyl-L-homocysteine + 3 H(+)</text>
        <dbReference type="Rhea" id="RHEA:58440"/>
        <dbReference type="Rhea" id="RHEA-COMP:15140"/>
        <dbReference type="Rhea" id="RHEA-COMP:15143"/>
        <dbReference type="ChEBI" id="CHEBI:15378"/>
        <dbReference type="ChEBI" id="CHEBI:57856"/>
        <dbReference type="ChEBI" id="CHEBI:59789"/>
        <dbReference type="ChEBI" id="CHEBI:142597"/>
        <dbReference type="ChEBI" id="CHEBI:142600"/>
    </reaction>
</comment>
<evidence type="ECO:0000256" key="7">
    <source>
        <dbReference type="ARBA" id="ARBA00050517"/>
    </source>
</evidence>
<feature type="domain" description="Methyltransferase type 11" evidence="10">
    <location>
        <begin position="56"/>
        <end position="158"/>
    </location>
</feature>
<evidence type="ECO:0000256" key="3">
    <source>
        <dbReference type="ARBA" id="ARBA00022679"/>
    </source>
</evidence>
<dbReference type="Gene3D" id="3.40.50.150">
    <property type="entry name" value="Vaccinia Virus protein VP39"/>
    <property type="match status" value="2"/>
</dbReference>
<proteinExistence type="inferred from homology"/>
<evidence type="ECO:0000256" key="2">
    <source>
        <dbReference type="ARBA" id="ARBA00022603"/>
    </source>
</evidence>
<evidence type="ECO:0000259" key="10">
    <source>
        <dbReference type="Pfam" id="PF08241"/>
    </source>
</evidence>
<dbReference type="FunCoup" id="D6WJR4">
    <property type="interactions" value="1810"/>
</dbReference>
<reference evidence="11 12" key="2">
    <citation type="journal article" date="2010" name="Nucleic Acids Res.">
        <title>BeetleBase in 2010: revisions to provide comprehensive genomic information for Tribolium castaneum.</title>
        <authorList>
            <person name="Kim H.S."/>
            <person name="Murphy T."/>
            <person name="Xia J."/>
            <person name="Caragea D."/>
            <person name="Park Y."/>
            <person name="Beeman R.W."/>
            <person name="Lorenzen M.D."/>
            <person name="Butcher S."/>
            <person name="Manak J.R."/>
            <person name="Brown S.J."/>
        </authorList>
    </citation>
    <scope>GENOME REANNOTATION</scope>
    <source>
        <strain evidence="11 12">Georgia GA2</strain>
    </source>
</reference>
<dbReference type="SUPFAM" id="SSF53335">
    <property type="entry name" value="S-adenosyl-L-methionine-dependent methyltransferases"/>
    <property type="match status" value="2"/>
</dbReference>
<evidence type="ECO:0000256" key="1">
    <source>
        <dbReference type="ARBA" id="ARBA00008361"/>
    </source>
</evidence>
<dbReference type="GO" id="GO:0032259">
    <property type="term" value="P:methylation"/>
    <property type="evidence" value="ECO:0007669"/>
    <property type="project" value="UniProtKB-KW"/>
</dbReference>
<organism evidence="11 12">
    <name type="scientific">Tribolium castaneum</name>
    <name type="common">Red flour beetle</name>
    <dbReference type="NCBI Taxonomy" id="7070"/>
    <lineage>
        <taxon>Eukaryota</taxon>
        <taxon>Metazoa</taxon>
        <taxon>Ecdysozoa</taxon>
        <taxon>Arthropoda</taxon>
        <taxon>Hexapoda</taxon>
        <taxon>Insecta</taxon>
        <taxon>Pterygota</taxon>
        <taxon>Neoptera</taxon>
        <taxon>Endopterygota</taxon>
        <taxon>Coleoptera</taxon>
        <taxon>Polyphaga</taxon>
        <taxon>Cucujiformia</taxon>
        <taxon>Tenebrionidae</taxon>
        <taxon>Tenebrionidae incertae sedis</taxon>
        <taxon>Tribolium</taxon>
    </lineage>
</organism>
<dbReference type="Pfam" id="PF01564">
    <property type="entry name" value="Spermine_synth"/>
    <property type="match status" value="1"/>
</dbReference>
<evidence type="ECO:0000256" key="8">
    <source>
        <dbReference type="ARBA" id="ARBA00054536"/>
    </source>
</evidence>
<dbReference type="OMA" id="FEWYGAF"/>
<accession>D6WJR4</accession>
<gene>
    <name evidence="11" type="primary">AUGUSTUS-3.0.2_14789</name>
    <name evidence="11" type="ORF">TcasGA2_TC014789</name>
</gene>
<comment type="catalytic activity">
    <reaction evidence="6">
        <text>L-lysyl-[protein] + S-adenosyl-L-methionine = N(6)-methyl-L-lysyl-[protein] + S-adenosyl-L-homocysteine + H(+)</text>
        <dbReference type="Rhea" id="RHEA:51736"/>
        <dbReference type="Rhea" id="RHEA-COMP:9752"/>
        <dbReference type="Rhea" id="RHEA-COMP:13053"/>
        <dbReference type="ChEBI" id="CHEBI:15378"/>
        <dbReference type="ChEBI" id="CHEBI:29969"/>
        <dbReference type="ChEBI" id="CHEBI:57856"/>
        <dbReference type="ChEBI" id="CHEBI:59789"/>
        <dbReference type="ChEBI" id="CHEBI:61929"/>
    </reaction>
</comment>
<dbReference type="Pfam" id="PF08241">
    <property type="entry name" value="Methyltransf_11"/>
    <property type="match status" value="1"/>
</dbReference>
<keyword evidence="2 11" id="KW-0489">Methyltransferase</keyword>
<evidence type="ECO:0000256" key="4">
    <source>
        <dbReference type="ARBA" id="ARBA00023268"/>
    </source>
</evidence>
<evidence type="ECO:0000256" key="9">
    <source>
        <dbReference type="ARBA" id="ARBA00074872"/>
    </source>
</evidence>
<dbReference type="InParanoid" id="D6WJR4"/>
<dbReference type="InterPro" id="IPR051419">
    <property type="entry name" value="Lys/N-term_MeTrsfase_sf"/>
</dbReference>
<keyword evidence="3" id="KW-0808">Transferase</keyword>
<dbReference type="OrthoDB" id="411785at2759"/>
<dbReference type="eggNOG" id="KOG2352">
    <property type="taxonomic scope" value="Eukaryota"/>
</dbReference>
<dbReference type="EMBL" id="KQ971343">
    <property type="protein sequence ID" value="EFA04484.1"/>
    <property type="molecule type" value="Genomic_DNA"/>
</dbReference>
<evidence type="ECO:0000313" key="11">
    <source>
        <dbReference type="EMBL" id="EFA04484.1"/>
    </source>
</evidence>
<dbReference type="STRING" id="7070.D6WJR4"/>